<dbReference type="GO" id="GO:0006260">
    <property type="term" value="P:DNA replication"/>
    <property type="evidence" value="ECO:0007669"/>
    <property type="project" value="UniProtKB-KW"/>
</dbReference>
<keyword evidence="1" id="KW-1195">Viral transcription</keyword>
<dbReference type="Proteomes" id="UP000289169">
    <property type="component" value="Segment"/>
</dbReference>
<dbReference type="Gene3D" id="3.70.10.10">
    <property type="match status" value="1"/>
</dbReference>
<evidence type="ECO:0000313" key="4">
    <source>
        <dbReference type="EMBL" id="QAU03960.1"/>
    </source>
</evidence>
<protein>
    <recommendedName>
        <fullName evidence="1">Sliding clamp</fullName>
    </recommendedName>
    <alternativeName>
        <fullName evidence="1">DNA polymerase accessory protein Gp45</fullName>
    </alternativeName>
    <alternativeName>
        <fullName evidence="1">DNA polymerase clamp</fullName>
    </alternativeName>
</protein>
<dbReference type="SUPFAM" id="SSF55979">
    <property type="entry name" value="DNA clamp"/>
    <property type="match status" value="2"/>
</dbReference>
<name>A0A410T5F2_9CAUD</name>
<accession>A0A410T5F2</accession>
<dbReference type="InterPro" id="IPR046938">
    <property type="entry name" value="DNA_clamp_sf"/>
</dbReference>
<dbReference type="EMBL" id="MK240351">
    <property type="protein sequence ID" value="QAU03960.1"/>
    <property type="molecule type" value="Genomic_DNA"/>
</dbReference>
<proteinExistence type="inferred from homology"/>
<evidence type="ECO:0000256" key="1">
    <source>
        <dbReference type="HAMAP-Rule" id="MF_04161"/>
    </source>
</evidence>
<comment type="subunit">
    <text evidence="1">Homotrimer. Interacts with the viral DNA polymerase; this interaction constitutes the polymerase holoenzyme. Interacts with the sliding-clamp-loader; this interaction allows the sliding-clamp-loader to open the sliding clamp. Interacts with the viral DNA ligase. Part of the replicase complex that includes the DNA polymerase, the polymerase clamp, the clamp loader complex, the single-stranded DNA binding protein, the primase, the helicase and the helicase assembly factor. Interacts with the viral RNA polymerase (RNAP). Part of the transcription activation complex containing host RNAP, the viral RNA polymerase sigma-like factor, the late transcription coactivator, and the sliding clamp.</text>
</comment>
<gene>
    <name evidence="4" type="ORF">Henu6_gp157</name>
</gene>
<dbReference type="GO" id="GO:0019083">
    <property type="term" value="P:viral transcription"/>
    <property type="evidence" value="ECO:0007669"/>
    <property type="project" value="UniProtKB-UniRule"/>
</dbReference>
<dbReference type="InterPro" id="IPR015200">
    <property type="entry name" value="Sliding_clamp_C"/>
</dbReference>
<dbReference type="InterPro" id="IPR004190">
    <property type="entry name" value="DNA_pol_proc_fac"/>
</dbReference>
<organism evidence="4 5">
    <name type="scientific">Acinetobacter phage Henu6</name>
    <dbReference type="NCBI Taxonomy" id="2500136"/>
    <lineage>
        <taxon>Viruses</taxon>
        <taxon>Duplodnaviria</taxon>
        <taxon>Heunggongvirae</taxon>
        <taxon>Uroviricota</taxon>
        <taxon>Caudoviricetes</taxon>
        <taxon>Pantevenvirales</taxon>
        <taxon>Straboviridae</taxon>
        <taxon>Twarogvirinae</taxon>
        <taxon>Zedzedvirus</taxon>
        <taxon>Zedzedvirus zz1</taxon>
    </lineage>
</organism>
<comment type="function">
    <text evidence="1">Sliding clamp that encircles the genomic DNA and links the DNA polymerase to the template to control the processivity of DNA synthesis. Responsible for tethering the catalytic subunit of DNA polymerase to DNA during high-speed replication. Interaction with the sliding-clamp-loader opens the sliding clamp so that it can be loaded around the DNA template. During transcription, encircles the DNA and tethers host RNA polymerase (RNAP) to it.</text>
</comment>
<evidence type="ECO:0000313" key="5">
    <source>
        <dbReference type="Proteomes" id="UP000289169"/>
    </source>
</evidence>
<evidence type="ECO:0000259" key="3">
    <source>
        <dbReference type="Pfam" id="PF09116"/>
    </source>
</evidence>
<dbReference type="HAMAP" id="MF_04161">
    <property type="entry name" value="Sliding_clamp_T4"/>
    <property type="match status" value="1"/>
</dbReference>
<feature type="domain" description="DNA polymerase processivity factor" evidence="2">
    <location>
        <begin position="2"/>
        <end position="109"/>
    </location>
</feature>
<dbReference type="InterPro" id="IPR046389">
    <property type="entry name" value="Sliding_clamp_T4"/>
</dbReference>
<dbReference type="GO" id="GO:0030337">
    <property type="term" value="F:DNA polymerase processivity factor activity"/>
    <property type="evidence" value="ECO:0007669"/>
    <property type="project" value="UniProtKB-UniRule"/>
</dbReference>
<sequence length="229" mass="25171">MKFSKGLIATLKNFATINTGINLTAGTFIMTRAANGATYGEVNLQPEDTIDFDVAIYDLNAFLSILSLSGEDSEVSVKGADIIIKGKRSEIIWPSCDPSAIVYPKKPIQFPPAEVEFELPAEEYNQVMKIARGLGADTVAITNKSGLVVINAFNKTIDPNLEKPLSTFEVSDYDGSRDFNFVINLTNLKLQSDTYKVQLWAKDHLFAARFEGTAANYVIAVEDESSHNF</sequence>
<reference evidence="4 5" key="1">
    <citation type="submission" date="2018-11" db="EMBL/GenBank/DDBJ databases">
        <authorList>
            <person name="Teng T."/>
        </authorList>
    </citation>
    <scope>NUCLEOTIDE SEQUENCE [LARGE SCALE GENOMIC DNA]</scope>
</reference>
<comment type="similarity">
    <text evidence="1">Belongs to the Tevenvirinae sliding clamp family.</text>
</comment>
<evidence type="ECO:0000259" key="2">
    <source>
        <dbReference type="Pfam" id="PF02916"/>
    </source>
</evidence>
<keyword evidence="1" id="KW-0235">DNA replication</keyword>
<dbReference type="Pfam" id="PF02916">
    <property type="entry name" value="DNA_PPF"/>
    <property type="match status" value="1"/>
</dbReference>
<feature type="domain" description="Sliding clamp C-terminal" evidence="3">
    <location>
        <begin position="116"/>
        <end position="222"/>
    </location>
</feature>
<dbReference type="GO" id="GO:0039693">
    <property type="term" value="P:viral DNA genome replication"/>
    <property type="evidence" value="ECO:0007669"/>
    <property type="project" value="UniProtKB-UniRule"/>
</dbReference>
<keyword evidence="1" id="KW-1194">Viral DNA replication</keyword>
<dbReference type="Pfam" id="PF09116">
    <property type="entry name" value="gp45-slide_C"/>
    <property type="match status" value="1"/>
</dbReference>